<dbReference type="EMBL" id="JBFAKC010000009">
    <property type="protein sequence ID" value="MEV0710079.1"/>
    <property type="molecule type" value="Genomic_DNA"/>
</dbReference>
<evidence type="ECO:0000259" key="1">
    <source>
        <dbReference type="Pfam" id="PF00561"/>
    </source>
</evidence>
<gene>
    <name evidence="2" type="ORF">AB0I48_21155</name>
</gene>
<dbReference type="InterPro" id="IPR029058">
    <property type="entry name" value="AB_hydrolase_fold"/>
</dbReference>
<dbReference type="PANTHER" id="PTHR43329">
    <property type="entry name" value="EPOXIDE HYDROLASE"/>
    <property type="match status" value="1"/>
</dbReference>
<evidence type="ECO:0000313" key="2">
    <source>
        <dbReference type="EMBL" id="MEV0710079.1"/>
    </source>
</evidence>
<name>A0ABV3FXC3_9NOCA</name>
<keyword evidence="3" id="KW-1185">Reference proteome</keyword>
<proteinExistence type="predicted"/>
<keyword evidence="2" id="KW-0378">Hydrolase</keyword>
<dbReference type="Gene3D" id="3.40.50.1820">
    <property type="entry name" value="alpha/beta hydrolase"/>
    <property type="match status" value="1"/>
</dbReference>
<feature type="domain" description="AB hydrolase-1" evidence="1">
    <location>
        <begin position="41"/>
        <end position="287"/>
    </location>
</feature>
<dbReference type="InterPro" id="IPR000073">
    <property type="entry name" value="AB_hydrolase_1"/>
</dbReference>
<organism evidence="2 3">
    <name type="scientific">Nocardia aurea</name>
    <dbReference type="NCBI Taxonomy" id="2144174"/>
    <lineage>
        <taxon>Bacteria</taxon>
        <taxon>Bacillati</taxon>
        <taxon>Actinomycetota</taxon>
        <taxon>Actinomycetes</taxon>
        <taxon>Mycobacteriales</taxon>
        <taxon>Nocardiaceae</taxon>
        <taxon>Nocardia</taxon>
    </lineage>
</organism>
<reference evidence="2 3" key="1">
    <citation type="submission" date="2024-06" db="EMBL/GenBank/DDBJ databases">
        <title>The Natural Products Discovery Center: Release of the First 8490 Sequenced Strains for Exploring Actinobacteria Biosynthetic Diversity.</title>
        <authorList>
            <person name="Kalkreuter E."/>
            <person name="Kautsar S.A."/>
            <person name="Yang D."/>
            <person name="Bader C.D."/>
            <person name="Teijaro C.N."/>
            <person name="Fluegel L."/>
            <person name="Davis C.M."/>
            <person name="Simpson J.R."/>
            <person name="Lauterbach L."/>
            <person name="Steele A.D."/>
            <person name="Gui C."/>
            <person name="Meng S."/>
            <person name="Li G."/>
            <person name="Viehrig K."/>
            <person name="Ye F."/>
            <person name="Su P."/>
            <person name="Kiefer A.F."/>
            <person name="Nichols A."/>
            <person name="Cepeda A.J."/>
            <person name="Yan W."/>
            <person name="Fan B."/>
            <person name="Jiang Y."/>
            <person name="Adhikari A."/>
            <person name="Zheng C.-J."/>
            <person name="Schuster L."/>
            <person name="Cowan T.M."/>
            <person name="Smanski M.J."/>
            <person name="Chevrette M.G."/>
            <person name="De Carvalho L.P.S."/>
            <person name="Shen B."/>
        </authorList>
    </citation>
    <scope>NUCLEOTIDE SEQUENCE [LARGE SCALE GENOMIC DNA]</scope>
    <source>
        <strain evidence="2 3">NPDC050403</strain>
    </source>
</reference>
<dbReference type="GO" id="GO:0016787">
    <property type="term" value="F:hydrolase activity"/>
    <property type="evidence" value="ECO:0007669"/>
    <property type="project" value="UniProtKB-KW"/>
</dbReference>
<evidence type="ECO:0000313" key="3">
    <source>
        <dbReference type="Proteomes" id="UP001551695"/>
    </source>
</evidence>
<comment type="caution">
    <text evidence="2">The sequence shown here is derived from an EMBL/GenBank/DDBJ whole genome shotgun (WGS) entry which is preliminary data.</text>
</comment>
<dbReference type="Proteomes" id="UP001551695">
    <property type="component" value="Unassembled WGS sequence"/>
</dbReference>
<accession>A0ABV3FXC3</accession>
<protein>
    <submittedName>
        <fullName evidence="2">Alpha/beta fold hydrolase</fullName>
    </submittedName>
</protein>
<dbReference type="RefSeq" id="WP_109524520.1">
    <property type="nucleotide sequence ID" value="NZ_JBEXKW010000007.1"/>
</dbReference>
<sequence>MNRPFDTPDPAGTHRPVRTTTVRGHGVDLAVYEWGRRGDEPLVLVHGLSDTHRVWTDVAVLLADGFRVITYDVRGHGRSSRPDEPHGYRLDLLAEDFFALVDAVSPHRPVHVCGHGWGAVQIWEAVCDARANTRIASFTAIAGPNLDHVGITLRELIRDPGYAAQLLTDRKFWRHSANSAQIAAQRIAFPPRVRTWVIEQLGGIARAHATTAPTWRADLATGARIACVNLAHHLLRPRQRRTAVPVQLVVDTTDVFVPPFLYYGSARWVDRLWRNSIPADHWLPVTEPLLVAEAIANFVEDLLDADVPYPGADAADR</sequence>
<dbReference type="Pfam" id="PF00561">
    <property type="entry name" value="Abhydrolase_1"/>
    <property type="match status" value="1"/>
</dbReference>
<dbReference type="SUPFAM" id="SSF53474">
    <property type="entry name" value="alpha/beta-Hydrolases"/>
    <property type="match status" value="1"/>
</dbReference>